<dbReference type="GO" id="GO:0051539">
    <property type="term" value="F:4 iron, 4 sulfur cluster binding"/>
    <property type="evidence" value="ECO:0007669"/>
    <property type="project" value="UniProtKB-UniRule"/>
</dbReference>
<keyword evidence="4 11" id="KW-0479">Metal-binding</keyword>
<accession>A0A3S0BZM4</accession>
<protein>
    <recommendedName>
        <fullName evidence="11">Transcriptional regulator WhiB</fullName>
    </recommendedName>
</protein>
<feature type="binding site" evidence="11">
    <location>
        <position position="62"/>
    </location>
    <ligand>
        <name>[4Fe-4S] cluster</name>
        <dbReference type="ChEBI" id="CHEBI:49883"/>
    </ligand>
</feature>
<feature type="binding site" evidence="11">
    <location>
        <position position="71"/>
    </location>
    <ligand>
        <name>[4Fe-4S] cluster</name>
        <dbReference type="ChEBI" id="CHEBI:49883"/>
    </ligand>
</feature>
<keyword evidence="7 11" id="KW-0805">Transcription regulation</keyword>
<sequence length="119" mass="13391">MPTSLYCTSEPHFPVWGDSARPGSQGVADEREDWVINARCRQGDPEELFVRGAQQRKAVAICRPCPVLKQCRAEALDKQEEFGVWGGLTERQRRALLRQNPQVENWAEYLAAGGELHGI</sequence>
<feature type="binding site" evidence="11">
    <location>
        <position position="40"/>
    </location>
    <ligand>
        <name>[4Fe-4S] cluster</name>
        <dbReference type="ChEBI" id="CHEBI:49883"/>
    </ligand>
</feature>
<keyword evidence="11" id="KW-0963">Cytoplasm</keyword>
<keyword evidence="14" id="KW-1185">Reference proteome</keyword>
<dbReference type="GO" id="GO:0045454">
    <property type="term" value="P:cell redox homeostasis"/>
    <property type="evidence" value="ECO:0007669"/>
    <property type="project" value="TreeGrafter"/>
</dbReference>
<dbReference type="OrthoDB" id="4228525at2"/>
<evidence type="ECO:0000256" key="5">
    <source>
        <dbReference type="ARBA" id="ARBA00023004"/>
    </source>
</evidence>
<comment type="cofactor">
    <cofactor evidence="11">
        <name>[4Fe-4S] cluster</name>
        <dbReference type="ChEBI" id="CHEBI:49883"/>
    </cofactor>
    <text evidence="11">Binds 1 [4Fe-4S] cluster per subunit. Following nitrosylation of the [4Fe-4S] cluster binds 1 [4Fe-8(NO)] cluster per subunit.</text>
</comment>
<evidence type="ECO:0000313" key="13">
    <source>
        <dbReference type="EMBL" id="RSZ61478.1"/>
    </source>
</evidence>
<feature type="binding site" evidence="11">
    <location>
        <position position="65"/>
    </location>
    <ligand>
        <name>[4Fe-4S] cluster</name>
        <dbReference type="ChEBI" id="CHEBI:49883"/>
    </ligand>
</feature>
<keyword evidence="5 11" id="KW-0408">Iron</keyword>
<dbReference type="GO" id="GO:0045892">
    <property type="term" value="P:negative regulation of DNA-templated transcription"/>
    <property type="evidence" value="ECO:0007669"/>
    <property type="project" value="TreeGrafter"/>
</dbReference>
<dbReference type="RefSeq" id="WP_126121779.1">
    <property type="nucleotide sequence ID" value="NZ_RXHJ01000020.1"/>
</dbReference>
<comment type="PTM">
    <text evidence="11">Upon Fe-S cluster removal intramolecular disulfide bonds are formed.</text>
</comment>
<keyword evidence="6 11" id="KW-0411">Iron-sulfur</keyword>
<evidence type="ECO:0000256" key="1">
    <source>
        <dbReference type="ARBA" id="ARBA00004496"/>
    </source>
</evidence>
<organism evidence="13 14">
    <name type="scientific">Corynebacterium hylobatis</name>
    <dbReference type="NCBI Taxonomy" id="1859290"/>
    <lineage>
        <taxon>Bacteria</taxon>
        <taxon>Bacillati</taxon>
        <taxon>Actinomycetota</taxon>
        <taxon>Actinomycetes</taxon>
        <taxon>Mycobacteriales</taxon>
        <taxon>Corynebacteriaceae</taxon>
        <taxon>Corynebacterium</taxon>
    </lineage>
</organism>
<evidence type="ECO:0000256" key="7">
    <source>
        <dbReference type="ARBA" id="ARBA00023015"/>
    </source>
</evidence>
<name>A0A3S0BZM4_9CORY</name>
<comment type="similarity">
    <text evidence="2 11">Belongs to the WhiB family.</text>
</comment>
<proteinExistence type="inferred from homology"/>
<dbReference type="GO" id="GO:0046872">
    <property type="term" value="F:metal ion binding"/>
    <property type="evidence" value="ECO:0007669"/>
    <property type="project" value="UniProtKB-KW"/>
</dbReference>
<dbReference type="HAMAP" id="MF_01479">
    <property type="entry name" value="WhiB"/>
    <property type="match status" value="1"/>
</dbReference>
<dbReference type="Pfam" id="PF02467">
    <property type="entry name" value="Whib"/>
    <property type="match status" value="1"/>
</dbReference>
<dbReference type="InterPro" id="IPR003482">
    <property type="entry name" value="Whib"/>
</dbReference>
<dbReference type="InterPro" id="IPR034768">
    <property type="entry name" value="4FE4S_WBL"/>
</dbReference>
<evidence type="ECO:0000259" key="12">
    <source>
        <dbReference type="PROSITE" id="PS51674"/>
    </source>
</evidence>
<evidence type="ECO:0000256" key="2">
    <source>
        <dbReference type="ARBA" id="ARBA00006597"/>
    </source>
</evidence>
<evidence type="ECO:0000256" key="10">
    <source>
        <dbReference type="ARBA" id="ARBA00023163"/>
    </source>
</evidence>
<dbReference type="GO" id="GO:0047134">
    <property type="term" value="F:protein-disulfide reductase [NAD(P)H] activity"/>
    <property type="evidence" value="ECO:0007669"/>
    <property type="project" value="TreeGrafter"/>
</dbReference>
<dbReference type="AlphaFoldDB" id="A0A3S0BZM4"/>
<keyword evidence="8 11" id="KW-0238">DNA-binding</keyword>
<comment type="PTM">
    <text evidence="11">The Fe-S cluster can be nitrosylated by nitric oxide (NO).</text>
</comment>
<comment type="function">
    <text evidence="11">Acts as a transcriptional regulator. Probably redox-responsive. The apo- but not holo-form probably binds DNA.</text>
</comment>
<evidence type="ECO:0000256" key="3">
    <source>
        <dbReference type="ARBA" id="ARBA00022485"/>
    </source>
</evidence>
<evidence type="ECO:0000256" key="9">
    <source>
        <dbReference type="ARBA" id="ARBA00023157"/>
    </source>
</evidence>
<comment type="subcellular location">
    <subcellularLocation>
        <location evidence="1 11">Cytoplasm</location>
    </subcellularLocation>
</comment>
<evidence type="ECO:0000256" key="8">
    <source>
        <dbReference type="ARBA" id="ARBA00023125"/>
    </source>
</evidence>
<dbReference type="GO" id="GO:0005737">
    <property type="term" value="C:cytoplasm"/>
    <property type="evidence" value="ECO:0007669"/>
    <property type="project" value="UniProtKB-SubCell"/>
</dbReference>
<keyword evidence="10 11" id="KW-0804">Transcription</keyword>
<keyword evidence="3 11" id="KW-0004">4Fe-4S</keyword>
<evidence type="ECO:0000256" key="4">
    <source>
        <dbReference type="ARBA" id="ARBA00022723"/>
    </source>
</evidence>
<evidence type="ECO:0000313" key="14">
    <source>
        <dbReference type="Proteomes" id="UP000274907"/>
    </source>
</evidence>
<evidence type="ECO:0000256" key="11">
    <source>
        <dbReference type="HAMAP-Rule" id="MF_01479"/>
    </source>
</evidence>
<reference evidence="13 14" key="1">
    <citation type="submission" date="2018-12" db="EMBL/GenBank/DDBJ databases">
        <title>YIM 101343 draft genome.</title>
        <authorList>
            <person name="Chen X."/>
        </authorList>
    </citation>
    <scope>NUCLEOTIDE SEQUENCE [LARGE SCALE GENOMIC DNA]</scope>
    <source>
        <strain evidence="13 14">YIM 101343</strain>
    </source>
</reference>
<gene>
    <name evidence="11" type="primary">whiB</name>
    <name evidence="13" type="ORF">EAH68_13040</name>
</gene>
<dbReference type="PANTHER" id="PTHR38839:SF7">
    <property type="entry name" value="TRANSCRIPTIONAL REGULATOR WHIB4"/>
    <property type="match status" value="1"/>
</dbReference>
<dbReference type="GO" id="GO:0003677">
    <property type="term" value="F:DNA binding"/>
    <property type="evidence" value="ECO:0007669"/>
    <property type="project" value="UniProtKB-UniRule"/>
</dbReference>
<comment type="caution">
    <text evidence="13">The sequence shown here is derived from an EMBL/GenBank/DDBJ whole genome shotgun (WGS) entry which is preliminary data.</text>
</comment>
<keyword evidence="9 11" id="KW-1015">Disulfide bond</keyword>
<dbReference type="PANTHER" id="PTHR38839">
    <property type="entry name" value="TRANSCRIPTIONAL REGULATOR WHID-RELATED"/>
    <property type="match status" value="1"/>
</dbReference>
<evidence type="ECO:0000256" key="6">
    <source>
        <dbReference type="ARBA" id="ARBA00023014"/>
    </source>
</evidence>
<dbReference type="PROSITE" id="PS51674">
    <property type="entry name" value="4FE4S_WBL"/>
    <property type="match status" value="1"/>
</dbReference>
<dbReference type="Proteomes" id="UP000274907">
    <property type="component" value="Unassembled WGS sequence"/>
</dbReference>
<dbReference type="EMBL" id="RXHJ01000020">
    <property type="protein sequence ID" value="RSZ61478.1"/>
    <property type="molecule type" value="Genomic_DNA"/>
</dbReference>
<feature type="domain" description="4Fe-4S Wbl-type" evidence="12">
    <location>
        <begin position="39"/>
        <end position="95"/>
    </location>
</feature>
<dbReference type="GO" id="GO:0035731">
    <property type="term" value="F:dinitrosyl-iron complex binding"/>
    <property type="evidence" value="ECO:0007669"/>
    <property type="project" value="UniProtKB-UniRule"/>
</dbReference>